<evidence type="ECO:0000256" key="2">
    <source>
        <dbReference type="ARBA" id="ARBA00012438"/>
    </source>
</evidence>
<keyword evidence="3" id="KW-0597">Phosphoprotein</keyword>
<feature type="domain" description="Histidine kinase" evidence="5">
    <location>
        <begin position="176"/>
        <end position="408"/>
    </location>
</feature>
<proteinExistence type="predicted"/>
<sequence>MNNMEPSTLAAFDREFGLAELLAGIPREKLQKTLVLLLGGAFRLVDANGAALIGAAAPMSGARRAPLALELEPIGYLECACADESRLQSGSLMLELLLRGVARYKMASGLHLEAVQADFEKLGRKHAALEESEARYKALSEQLEQRVREQIGVIEDTSRQLYQAEKLASVGRLAAGVAHEINNPIGFVRSNLSTSLSYVAKFAALGAALKAGQPGRAAWNELDLDFVLEDFGELLQESVTGADRVAHIVADLKGFSNVDRGEEEMADLNDSLRQACSVIEGQLPRGVTLVRALGEIPRILCLPGYLNQAFLNLLENAVQAVADGGEVKVQSQCADNEILIRISDNGCGIPDDVLPRIFEPFFTTRDVGQGTGLGLPVVRDIVQVHGGRVEVESHAGAGTSFTIHLPIN</sequence>
<dbReference type="SMART" id="SM00387">
    <property type="entry name" value="HATPase_c"/>
    <property type="match status" value="1"/>
</dbReference>
<dbReference type="KEGG" id="slac:SKTS_11980"/>
<evidence type="ECO:0000256" key="3">
    <source>
        <dbReference type="ARBA" id="ARBA00022553"/>
    </source>
</evidence>
<dbReference type="Gene3D" id="1.10.287.130">
    <property type="match status" value="1"/>
</dbReference>
<dbReference type="PRINTS" id="PR00344">
    <property type="entry name" value="BCTRLSENSOR"/>
</dbReference>
<dbReference type="InterPro" id="IPR036097">
    <property type="entry name" value="HisK_dim/P_sf"/>
</dbReference>
<dbReference type="InterPro" id="IPR005467">
    <property type="entry name" value="His_kinase_dom"/>
</dbReference>
<dbReference type="EMBL" id="AP022853">
    <property type="protein sequence ID" value="BCB26312.1"/>
    <property type="molecule type" value="Genomic_DNA"/>
</dbReference>
<comment type="catalytic activity">
    <reaction evidence="1">
        <text>ATP + protein L-histidine = ADP + protein N-phospho-L-histidine.</text>
        <dbReference type="EC" id="2.7.13.3"/>
    </reaction>
</comment>
<dbReference type="InterPro" id="IPR003661">
    <property type="entry name" value="HisK_dim/P_dom"/>
</dbReference>
<keyword evidence="7" id="KW-1185">Reference proteome</keyword>
<dbReference type="SMART" id="SM00388">
    <property type="entry name" value="HisKA"/>
    <property type="match status" value="1"/>
</dbReference>
<organism evidence="6 7">
    <name type="scientific">Sulfurimicrobium lacus</name>
    <dbReference type="NCBI Taxonomy" id="2715678"/>
    <lineage>
        <taxon>Bacteria</taxon>
        <taxon>Pseudomonadati</taxon>
        <taxon>Pseudomonadota</taxon>
        <taxon>Betaproteobacteria</taxon>
        <taxon>Nitrosomonadales</taxon>
        <taxon>Sulfuricellaceae</taxon>
        <taxon>Sulfurimicrobium</taxon>
    </lineage>
</organism>
<dbReference type="Gene3D" id="3.30.565.10">
    <property type="entry name" value="Histidine kinase-like ATPase, C-terminal domain"/>
    <property type="match status" value="1"/>
</dbReference>
<name>A0A6F8VBG9_9PROT</name>
<dbReference type="InterPro" id="IPR003594">
    <property type="entry name" value="HATPase_dom"/>
</dbReference>
<feature type="coiled-coil region" evidence="4">
    <location>
        <begin position="112"/>
        <end position="149"/>
    </location>
</feature>
<dbReference type="InterPro" id="IPR036890">
    <property type="entry name" value="HATPase_C_sf"/>
</dbReference>
<dbReference type="PANTHER" id="PTHR43065:SF50">
    <property type="entry name" value="HISTIDINE KINASE"/>
    <property type="match status" value="1"/>
</dbReference>
<dbReference type="AlphaFoldDB" id="A0A6F8VBG9"/>
<dbReference type="RefSeq" id="WP_198420436.1">
    <property type="nucleotide sequence ID" value="NZ_AP022853.1"/>
</dbReference>
<evidence type="ECO:0000256" key="1">
    <source>
        <dbReference type="ARBA" id="ARBA00000085"/>
    </source>
</evidence>
<dbReference type="Proteomes" id="UP000502260">
    <property type="component" value="Chromosome"/>
</dbReference>
<evidence type="ECO:0000259" key="5">
    <source>
        <dbReference type="PROSITE" id="PS50109"/>
    </source>
</evidence>
<dbReference type="SUPFAM" id="SSF47384">
    <property type="entry name" value="Homodimeric domain of signal transducing histidine kinase"/>
    <property type="match status" value="1"/>
</dbReference>
<reference evidence="7" key="1">
    <citation type="submission" date="2020-03" db="EMBL/GenBank/DDBJ databases">
        <title>Complete genome sequence of sulfur-oxidizing bacterium skT11.</title>
        <authorList>
            <person name="Kanda M."/>
            <person name="Kojima H."/>
            <person name="Fukui M."/>
        </authorList>
    </citation>
    <scope>NUCLEOTIDE SEQUENCE [LARGE SCALE GENOMIC DNA]</scope>
    <source>
        <strain evidence="7">skT11</strain>
    </source>
</reference>
<dbReference type="InterPro" id="IPR004358">
    <property type="entry name" value="Sig_transdc_His_kin-like_C"/>
</dbReference>
<dbReference type="PANTHER" id="PTHR43065">
    <property type="entry name" value="SENSOR HISTIDINE KINASE"/>
    <property type="match status" value="1"/>
</dbReference>
<accession>A0A6F8VBG9</accession>
<evidence type="ECO:0000313" key="7">
    <source>
        <dbReference type="Proteomes" id="UP000502260"/>
    </source>
</evidence>
<dbReference type="SUPFAM" id="SSF55874">
    <property type="entry name" value="ATPase domain of HSP90 chaperone/DNA topoisomerase II/histidine kinase"/>
    <property type="match status" value="1"/>
</dbReference>
<dbReference type="GO" id="GO:0000155">
    <property type="term" value="F:phosphorelay sensor kinase activity"/>
    <property type="evidence" value="ECO:0007669"/>
    <property type="project" value="InterPro"/>
</dbReference>
<protein>
    <recommendedName>
        <fullName evidence="2">histidine kinase</fullName>
        <ecNumber evidence="2">2.7.13.3</ecNumber>
    </recommendedName>
</protein>
<evidence type="ECO:0000313" key="6">
    <source>
        <dbReference type="EMBL" id="BCB26312.1"/>
    </source>
</evidence>
<evidence type="ECO:0000256" key="4">
    <source>
        <dbReference type="SAM" id="Coils"/>
    </source>
</evidence>
<gene>
    <name evidence="6" type="ORF">SKTS_11980</name>
</gene>
<dbReference type="PROSITE" id="PS50109">
    <property type="entry name" value="HIS_KIN"/>
    <property type="match status" value="1"/>
</dbReference>
<dbReference type="Pfam" id="PF02518">
    <property type="entry name" value="HATPase_c"/>
    <property type="match status" value="1"/>
</dbReference>
<dbReference type="EC" id="2.7.13.3" evidence="2"/>
<keyword evidence="4" id="KW-0175">Coiled coil</keyword>